<evidence type="ECO:0000313" key="6">
    <source>
        <dbReference type="Proteomes" id="UP000643810"/>
    </source>
</evidence>
<evidence type="ECO:0000313" key="5">
    <source>
        <dbReference type="EMBL" id="MBC5685759.1"/>
    </source>
</evidence>
<comment type="catalytic activity">
    <reaction evidence="4">
        <text>2-C-methyl-D-erythritol 4-phosphate + CTP + H(+) = 4-CDP-2-C-methyl-D-erythritol + diphosphate</text>
        <dbReference type="Rhea" id="RHEA:13429"/>
        <dbReference type="ChEBI" id="CHEBI:15378"/>
        <dbReference type="ChEBI" id="CHEBI:33019"/>
        <dbReference type="ChEBI" id="CHEBI:37563"/>
        <dbReference type="ChEBI" id="CHEBI:57823"/>
        <dbReference type="ChEBI" id="CHEBI:58262"/>
        <dbReference type="EC" id="2.7.7.60"/>
    </reaction>
</comment>
<dbReference type="InterPro" id="IPR034683">
    <property type="entry name" value="IspD/TarI"/>
</dbReference>
<comment type="caution">
    <text evidence="5">The sequence shown here is derived from an EMBL/GenBank/DDBJ whole genome shotgun (WGS) entry which is preliminary data.</text>
</comment>
<dbReference type="InterPro" id="IPR029044">
    <property type="entry name" value="Nucleotide-diphossugar_trans"/>
</dbReference>
<dbReference type="SUPFAM" id="SSF53448">
    <property type="entry name" value="Nucleotide-diphospho-sugar transferases"/>
    <property type="match status" value="1"/>
</dbReference>
<feature type="site" description="Transition state stabilizer" evidence="4">
    <location>
        <position position="23"/>
    </location>
</feature>
<dbReference type="CDD" id="cd02516">
    <property type="entry name" value="CDP-ME_synthetase"/>
    <property type="match status" value="1"/>
</dbReference>
<reference evidence="5 6" key="1">
    <citation type="submission" date="2020-08" db="EMBL/GenBank/DDBJ databases">
        <title>Genome public.</title>
        <authorList>
            <person name="Liu C."/>
            <person name="Sun Q."/>
        </authorList>
    </citation>
    <scope>NUCLEOTIDE SEQUENCE [LARGE SCALE GENOMIC DNA]</scope>
    <source>
        <strain evidence="5 6">NSJ-9</strain>
    </source>
</reference>
<dbReference type="RefSeq" id="WP_118279964.1">
    <property type="nucleotide sequence ID" value="NZ_JACOPG010000002.1"/>
</dbReference>
<dbReference type="EMBL" id="JACOPG010000002">
    <property type="protein sequence ID" value="MBC5685759.1"/>
    <property type="molecule type" value="Genomic_DNA"/>
</dbReference>
<protein>
    <recommendedName>
        <fullName evidence="4">2-C-methyl-D-erythritol 4-phosphate cytidylyltransferase</fullName>
        <ecNumber evidence="4">2.7.7.60</ecNumber>
    </recommendedName>
    <alternativeName>
        <fullName evidence="4">4-diphosphocytidyl-2C-methyl-D-erythritol synthase</fullName>
    </alternativeName>
    <alternativeName>
        <fullName evidence="4">MEP cytidylyltransferase</fullName>
        <shortName evidence="4">MCT</shortName>
    </alternativeName>
</protein>
<dbReference type="HAMAP" id="MF_00108">
    <property type="entry name" value="IspD"/>
    <property type="match status" value="1"/>
</dbReference>
<organism evidence="5 6">
    <name type="scientific">Roseburia lenta</name>
    <dbReference type="NCBI Taxonomy" id="2763061"/>
    <lineage>
        <taxon>Bacteria</taxon>
        <taxon>Bacillati</taxon>
        <taxon>Bacillota</taxon>
        <taxon>Clostridia</taxon>
        <taxon>Lachnospirales</taxon>
        <taxon>Lachnospiraceae</taxon>
        <taxon>Roseburia</taxon>
    </lineage>
</organism>
<dbReference type="PANTHER" id="PTHR32125:SF4">
    <property type="entry name" value="2-C-METHYL-D-ERYTHRITOL 4-PHOSPHATE CYTIDYLYLTRANSFERASE, CHLOROPLASTIC"/>
    <property type="match status" value="1"/>
</dbReference>
<proteinExistence type="inferred from homology"/>
<keyword evidence="3 4" id="KW-0414">Isoprene biosynthesis</keyword>
<evidence type="ECO:0000256" key="4">
    <source>
        <dbReference type="HAMAP-Rule" id="MF_00108"/>
    </source>
</evidence>
<dbReference type="EC" id="2.7.7.60" evidence="4"/>
<keyword evidence="2 4" id="KW-0548">Nucleotidyltransferase</keyword>
<dbReference type="InterPro" id="IPR050088">
    <property type="entry name" value="IspD/TarI_cytidylyltransf_bact"/>
</dbReference>
<feature type="site" description="Positions MEP for the nucleophilic attack" evidence="4">
    <location>
        <position position="153"/>
    </location>
</feature>
<dbReference type="Gene3D" id="3.90.550.10">
    <property type="entry name" value="Spore Coat Polysaccharide Biosynthesis Protein SpsA, Chain A"/>
    <property type="match status" value="1"/>
</dbReference>
<comment type="similarity">
    <text evidence="4">Belongs to the IspD/TarI cytidylyltransferase family. IspD subfamily.</text>
</comment>
<keyword evidence="6" id="KW-1185">Reference proteome</keyword>
<comment type="pathway">
    <text evidence="4">Isoprenoid biosynthesis; isopentenyl diphosphate biosynthesis via DXP pathway; isopentenyl diphosphate from 1-deoxy-D-xylulose 5-phosphate: step 2/6.</text>
</comment>
<dbReference type="NCBIfam" id="TIGR00453">
    <property type="entry name" value="ispD"/>
    <property type="match status" value="1"/>
</dbReference>
<dbReference type="PANTHER" id="PTHR32125">
    <property type="entry name" value="2-C-METHYL-D-ERYTHRITOL 4-PHOSPHATE CYTIDYLYLTRANSFERASE, CHLOROPLASTIC"/>
    <property type="match status" value="1"/>
</dbReference>
<sequence>MERIGAVVLAAGSGKRMGADIPKQYLALCGKPVMVYCLEAFEKSRVDEIVLVVAPGDRAYCRKEIVEKYHITKVSAIVDGGAERYDSVYEGLKVIHCDYVLIHDCARAFVTEDIIERSIRGAKGYGACVVGMPVKDTIKIADESGWVEATPRRDLVWSVQTPQSFSYPLVYEAYTRLQACDKTGVTDDAMVVEKTMQARVKLIEGSYENIKVTTPEDLLMGERILQSRKK</sequence>
<comment type="function">
    <text evidence="4">Catalyzes the formation of 4-diphosphocytidyl-2-C-methyl-D-erythritol from CTP and 2-C-methyl-D-erythritol 4-phosphate (MEP).</text>
</comment>
<keyword evidence="1 4" id="KW-0808">Transferase</keyword>
<dbReference type="InterPro" id="IPR001228">
    <property type="entry name" value="IspD"/>
</dbReference>
<gene>
    <name evidence="4 5" type="primary">ispD</name>
    <name evidence="5" type="ORF">H8R94_03935</name>
</gene>
<accession>A0ABR7GEA1</accession>
<evidence type="ECO:0000256" key="1">
    <source>
        <dbReference type="ARBA" id="ARBA00022679"/>
    </source>
</evidence>
<dbReference type="GO" id="GO:0050518">
    <property type="term" value="F:2-C-methyl-D-erythritol 4-phosphate cytidylyltransferase activity"/>
    <property type="evidence" value="ECO:0007669"/>
    <property type="project" value="UniProtKB-EC"/>
</dbReference>
<feature type="site" description="Positions MEP for the nucleophilic attack" evidence="4">
    <location>
        <position position="211"/>
    </location>
</feature>
<dbReference type="Proteomes" id="UP000643810">
    <property type="component" value="Unassembled WGS sequence"/>
</dbReference>
<name>A0ABR7GEA1_9FIRM</name>
<evidence type="ECO:0000256" key="2">
    <source>
        <dbReference type="ARBA" id="ARBA00022695"/>
    </source>
</evidence>
<dbReference type="Pfam" id="PF01128">
    <property type="entry name" value="IspD"/>
    <property type="match status" value="1"/>
</dbReference>
<evidence type="ECO:0000256" key="3">
    <source>
        <dbReference type="ARBA" id="ARBA00023229"/>
    </source>
</evidence>
<feature type="site" description="Transition state stabilizer" evidence="4">
    <location>
        <position position="16"/>
    </location>
</feature>